<organism evidence="4 5">
    <name type="scientific">Symbiodinium natans</name>
    <dbReference type="NCBI Taxonomy" id="878477"/>
    <lineage>
        <taxon>Eukaryota</taxon>
        <taxon>Sar</taxon>
        <taxon>Alveolata</taxon>
        <taxon>Dinophyceae</taxon>
        <taxon>Suessiales</taxon>
        <taxon>Symbiodiniaceae</taxon>
        <taxon>Symbiodinium</taxon>
    </lineage>
</organism>
<reference evidence="4" key="1">
    <citation type="submission" date="2021-02" db="EMBL/GenBank/DDBJ databases">
        <authorList>
            <person name="Dougan E. K."/>
            <person name="Rhodes N."/>
            <person name="Thang M."/>
            <person name="Chan C."/>
        </authorList>
    </citation>
    <scope>NUCLEOTIDE SEQUENCE</scope>
</reference>
<feature type="compositionally biased region" description="Basic residues" evidence="2">
    <location>
        <begin position="510"/>
        <end position="525"/>
    </location>
</feature>
<feature type="signal peptide" evidence="3">
    <location>
        <begin position="1"/>
        <end position="19"/>
    </location>
</feature>
<dbReference type="AlphaFoldDB" id="A0A812PQZ9"/>
<dbReference type="PANTHER" id="PTHR23084:SF263">
    <property type="entry name" value="MORN REPEAT-CONTAINING PROTEIN 1"/>
    <property type="match status" value="1"/>
</dbReference>
<keyword evidence="5" id="KW-1185">Reference proteome</keyword>
<accession>A0A812PQZ9</accession>
<dbReference type="OrthoDB" id="270720at2759"/>
<dbReference type="Gene3D" id="2.20.110.10">
    <property type="entry name" value="Histone H3 K4-specific methyltransferase SET7/9 N-terminal domain"/>
    <property type="match status" value="3"/>
</dbReference>
<protein>
    <submittedName>
        <fullName evidence="4">PIP5K6 protein</fullName>
    </submittedName>
</protein>
<dbReference type="InterPro" id="IPR003409">
    <property type="entry name" value="MORN"/>
</dbReference>
<proteinExistence type="predicted"/>
<evidence type="ECO:0000256" key="1">
    <source>
        <dbReference type="ARBA" id="ARBA00022737"/>
    </source>
</evidence>
<keyword evidence="3" id="KW-0732">Signal</keyword>
<keyword evidence="1" id="KW-0677">Repeat</keyword>
<name>A0A812PQZ9_9DINO</name>
<dbReference type="Proteomes" id="UP000604046">
    <property type="component" value="Unassembled WGS sequence"/>
</dbReference>
<gene>
    <name evidence="4" type="primary">PIP5K6</name>
    <name evidence="4" type="ORF">SNAT2548_LOCUS18620</name>
</gene>
<feature type="chain" id="PRO_5032684981" evidence="3">
    <location>
        <begin position="20"/>
        <end position="525"/>
    </location>
</feature>
<feature type="region of interest" description="Disordered" evidence="2">
    <location>
        <begin position="505"/>
        <end position="525"/>
    </location>
</feature>
<evidence type="ECO:0000313" key="4">
    <source>
        <dbReference type="EMBL" id="CAE7352668.1"/>
    </source>
</evidence>
<dbReference type="SUPFAM" id="SSF82185">
    <property type="entry name" value="Histone H3 K4-specific methyltransferase SET7/9 N-terminal domain"/>
    <property type="match status" value="2"/>
</dbReference>
<dbReference type="EMBL" id="CAJNDS010002151">
    <property type="protein sequence ID" value="CAE7352668.1"/>
    <property type="molecule type" value="Genomic_DNA"/>
</dbReference>
<comment type="caution">
    <text evidence="4">The sequence shown here is derived from an EMBL/GenBank/DDBJ whole genome shotgun (WGS) entry which is preliminary data.</text>
</comment>
<evidence type="ECO:0000256" key="2">
    <source>
        <dbReference type="SAM" id="MobiDB-lite"/>
    </source>
</evidence>
<dbReference type="PANTHER" id="PTHR23084">
    <property type="entry name" value="PHOSPHATIDYLINOSITOL-4-PHOSPHATE 5-KINASE RELATED"/>
    <property type="match status" value="1"/>
</dbReference>
<evidence type="ECO:0000256" key="3">
    <source>
        <dbReference type="SAM" id="SignalP"/>
    </source>
</evidence>
<sequence length="525" mass="57968">MFVGIAFLFFLSVVKPVLGLRDGGAFAYSSFPADPSAKEAETVAPRHAQKLEKALTVDEDQSRKPNEFSFAELNETVAVRKHNSTGACDKELKKLKKVLTKSCVKHLMGYNTDSCGMQAANVLQHASPYPWGPSMVTSHLETKVPVFWAGFSEFDESGIASKRDLADFVKDVNGLLLHGGGLVDQTEWGEAVQEADDLKSCSSWARKKPFWKAASVSMAKAMHQAEKNRIVVAVRKELTGDYSLFKSILYQLEMLYIGVEMREQLGWNPTFEVHEIPVAESSDCKVAPFLKRQLEHYADREVAMTCSLCPHGLRACNSQKQVTTAQMSSTCVAGDCWNGKGSKVSADGDRYEGDFKDGVADGKGKKFYFDGDSYEGDFKNGLQDGKGKFFYASGNRYEGDFKKGLLDGKGTLLYVDGDIYEGGFKNDLEDGEGKMLYYRTGECYQGEHKEGRRDGKGKYVYADGDSYEGDFKDGQKDGHGTYCFADGECDECVYDMGQVVSCEEIPRSGKGNRKGHGKGCGRGHR</sequence>
<evidence type="ECO:0000313" key="5">
    <source>
        <dbReference type="Proteomes" id="UP000604046"/>
    </source>
</evidence>
<dbReference type="SMART" id="SM00698">
    <property type="entry name" value="MORN"/>
    <property type="match status" value="6"/>
</dbReference>
<dbReference type="Pfam" id="PF02493">
    <property type="entry name" value="MORN"/>
    <property type="match status" value="6"/>
</dbReference>